<evidence type="ECO:0008006" key="2">
    <source>
        <dbReference type="Google" id="ProtNLM"/>
    </source>
</evidence>
<proteinExistence type="predicted"/>
<gene>
    <name evidence="1" type="ORF">S01H4_61918</name>
</gene>
<dbReference type="AlphaFoldDB" id="X1F211"/>
<dbReference type="EMBL" id="BART01036821">
    <property type="protein sequence ID" value="GAH14858.1"/>
    <property type="molecule type" value="Genomic_DNA"/>
</dbReference>
<protein>
    <recommendedName>
        <fullName evidence="2">MutL C-terminal dimerisation domain-containing protein</fullName>
    </recommendedName>
</protein>
<evidence type="ECO:0000313" key="1">
    <source>
        <dbReference type="EMBL" id="GAH14858.1"/>
    </source>
</evidence>
<dbReference type="InterPro" id="IPR042120">
    <property type="entry name" value="MutL_C_dimsub"/>
</dbReference>
<name>X1F211_9ZZZZ</name>
<dbReference type="SUPFAM" id="SSF118116">
    <property type="entry name" value="DNA mismatch repair protein MutL"/>
    <property type="match status" value="1"/>
</dbReference>
<feature type="non-terminal residue" evidence="1">
    <location>
        <position position="1"/>
    </location>
</feature>
<dbReference type="Gene3D" id="3.30.1540.20">
    <property type="entry name" value="MutL, C-terminal domain, dimerisation subdomain"/>
    <property type="match status" value="1"/>
</dbReference>
<organism evidence="1">
    <name type="scientific">marine sediment metagenome</name>
    <dbReference type="NCBI Taxonomy" id="412755"/>
    <lineage>
        <taxon>unclassified sequences</taxon>
        <taxon>metagenomes</taxon>
        <taxon>ecological metagenomes</taxon>
    </lineage>
</organism>
<sequence length="76" mass="8874">ANIGKQQSFSDSEEEIINYLACHKSIRGGDYLTTKDIRRLVLDLSKCKDPYHCAHGRPTFRVITFRELDKMFKRIV</sequence>
<dbReference type="InterPro" id="IPR037198">
    <property type="entry name" value="MutL_C_sf"/>
</dbReference>
<comment type="caution">
    <text evidence="1">The sequence shown here is derived from an EMBL/GenBank/DDBJ whole genome shotgun (WGS) entry which is preliminary data.</text>
</comment>
<reference evidence="1" key="1">
    <citation type="journal article" date="2014" name="Front. Microbiol.">
        <title>High frequency of phylogenetically diverse reductive dehalogenase-homologous genes in deep subseafloor sedimentary metagenomes.</title>
        <authorList>
            <person name="Kawai M."/>
            <person name="Futagami T."/>
            <person name="Toyoda A."/>
            <person name="Takaki Y."/>
            <person name="Nishi S."/>
            <person name="Hori S."/>
            <person name="Arai W."/>
            <person name="Tsubouchi T."/>
            <person name="Morono Y."/>
            <person name="Uchiyama I."/>
            <person name="Ito T."/>
            <person name="Fujiyama A."/>
            <person name="Inagaki F."/>
            <person name="Takami H."/>
        </authorList>
    </citation>
    <scope>NUCLEOTIDE SEQUENCE</scope>
    <source>
        <strain evidence="1">Expedition CK06-06</strain>
    </source>
</reference>
<accession>X1F211</accession>